<keyword evidence="4 13" id="KW-0963">Cytoplasm</keyword>
<feature type="binding site" evidence="13">
    <location>
        <position position="258"/>
    </location>
    <ligand>
        <name>Mg(2+)</name>
        <dbReference type="ChEBI" id="CHEBI:18420"/>
        <note>shared with beta subunit</note>
    </ligand>
</feature>
<evidence type="ECO:0000256" key="7">
    <source>
        <dbReference type="ARBA" id="ARBA00022741"/>
    </source>
</evidence>
<dbReference type="InterPro" id="IPR022911">
    <property type="entry name" value="Phe_tRNA_ligase_alpha1_bac"/>
</dbReference>
<comment type="subunit">
    <text evidence="3 13">Tetramer of two alpha and two beta subunits.</text>
</comment>
<evidence type="ECO:0000256" key="11">
    <source>
        <dbReference type="ARBA" id="ARBA00023146"/>
    </source>
</evidence>
<evidence type="ECO:0000256" key="13">
    <source>
        <dbReference type="HAMAP-Rule" id="MF_00281"/>
    </source>
</evidence>
<evidence type="ECO:0000256" key="10">
    <source>
        <dbReference type="ARBA" id="ARBA00022917"/>
    </source>
</evidence>
<evidence type="ECO:0000259" key="14">
    <source>
        <dbReference type="PROSITE" id="PS50862"/>
    </source>
</evidence>
<accession>A0ABR5SLJ6</accession>
<comment type="catalytic activity">
    <reaction evidence="12 13">
        <text>tRNA(Phe) + L-phenylalanine + ATP = L-phenylalanyl-tRNA(Phe) + AMP + diphosphate + H(+)</text>
        <dbReference type="Rhea" id="RHEA:19413"/>
        <dbReference type="Rhea" id="RHEA-COMP:9668"/>
        <dbReference type="Rhea" id="RHEA-COMP:9699"/>
        <dbReference type="ChEBI" id="CHEBI:15378"/>
        <dbReference type="ChEBI" id="CHEBI:30616"/>
        <dbReference type="ChEBI" id="CHEBI:33019"/>
        <dbReference type="ChEBI" id="CHEBI:58095"/>
        <dbReference type="ChEBI" id="CHEBI:78442"/>
        <dbReference type="ChEBI" id="CHEBI:78531"/>
        <dbReference type="ChEBI" id="CHEBI:456215"/>
        <dbReference type="EC" id="6.1.1.20"/>
    </reaction>
</comment>
<evidence type="ECO:0000256" key="6">
    <source>
        <dbReference type="ARBA" id="ARBA00022723"/>
    </source>
</evidence>
<keyword evidence="7 13" id="KW-0547">Nucleotide-binding</keyword>
<dbReference type="CDD" id="cd00496">
    <property type="entry name" value="PheRS_alpha_core"/>
    <property type="match status" value="1"/>
</dbReference>
<dbReference type="Proteomes" id="UP000060487">
    <property type="component" value="Unassembled WGS sequence"/>
</dbReference>
<keyword evidence="10 13" id="KW-0648">Protein biosynthesis</keyword>
<dbReference type="Pfam" id="PF02912">
    <property type="entry name" value="Phe_tRNA-synt_N"/>
    <property type="match status" value="1"/>
</dbReference>
<evidence type="ECO:0000313" key="15">
    <source>
        <dbReference type="EMBL" id="KWT91768.1"/>
    </source>
</evidence>
<dbReference type="PROSITE" id="PS50862">
    <property type="entry name" value="AA_TRNA_LIGASE_II"/>
    <property type="match status" value="1"/>
</dbReference>
<dbReference type="EMBL" id="LNQR01000029">
    <property type="protein sequence ID" value="KWT91768.1"/>
    <property type="molecule type" value="Genomic_DNA"/>
</dbReference>
<dbReference type="Gene3D" id="3.30.930.10">
    <property type="entry name" value="Bira Bifunctional Protein, Domain 2"/>
    <property type="match status" value="1"/>
</dbReference>
<evidence type="ECO:0000256" key="8">
    <source>
        <dbReference type="ARBA" id="ARBA00022840"/>
    </source>
</evidence>
<keyword evidence="8 13" id="KW-0067">ATP-binding</keyword>
<comment type="cofactor">
    <cofactor evidence="13">
        <name>Mg(2+)</name>
        <dbReference type="ChEBI" id="CHEBI:18420"/>
    </cofactor>
    <text evidence="13">Binds 2 magnesium ions per tetramer.</text>
</comment>
<dbReference type="InterPro" id="IPR006195">
    <property type="entry name" value="aa-tRNA-synth_II"/>
</dbReference>
<protein>
    <recommendedName>
        <fullName evidence="13">Phenylalanine--tRNA ligase alpha subunit</fullName>
        <ecNumber evidence="13">6.1.1.20</ecNumber>
    </recommendedName>
    <alternativeName>
        <fullName evidence="13">Phenylalanyl-tRNA synthetase alpha subunit</fullName>
        <shortName evidence="13">PheRS</shortName>
    </alternativeName>
</protein>
<keyword evidence="6 13" id="KW-0479">Metal-binding</keyword>
<dbReference type="GO" id="GO:0004826">
    <property type="term" value="F:phenylalanine-tRNA ligase activity"/>
    <property type="evidence" value="ECO:0007669"/>
    <property type="project" value="UniProtKB-EC"/>
</dbReference>
<evidence type="ECO:0000256" key="1">
    <source>
        <dbReference type="ARBA" id="ARBA00004496"/>
    </source>
</evidence>
<dbReference type="RefSeq" id="WP_157072816.1">
    <property type="nucleotide sequence ID" value="NZ_LNQR01000029.1"/>
</dbReference>
<keyword evidence="16" id="KW-1185">Reference proteome</keyword>
<evidence type="ECO:0000256" key="9">
    <source>
        <dbReference type="ARBA" id="ARBA00022842"/>
    </source>
</evidence>
<comment type="subcellular location">
    <subcellularLocation>
        <location evidence="1 13">Cytoplasm</location>
    </subcellularLocation>
</comment>
<evidence type="ECO:0000256" key="5">
    <source>
        <dbReference type="ARBA" id="ARBA00022598"/>
    </source>
</evidence>
<name>A0ABR5SLJ6_9BACT</name>
<evidence type="ECO:0000256" key="4">
    <source>
        <dbReference type="ARBA" id="ARBA00022490"/>
    </source>
</evidence>
<dbReference type="InterPro" id="IPR002319">
    <property type="entry name" value="Phenylalanyl-tRNA_Synthase"/>
</dbReference>
<dbReference type="HAMAP" id="MF_00281">
    <property type="entry name" value="Phe_tRNA_synth_alpha1"/>
    <property type="match status" value="1"/>
</dbReference>
<dbReference type="SUPFAM" id="SSF55681">
    <property type="entry name" value="Class II aaRS and biotin synthetases"/>
    <property type="match status" value="1"/>
</dbReference>
<reference evidence="15 16" key="1">
    <citation type="submission" date="2015-11" db="EMBL/GenBank/DDBJ databases">
        <authorList>
            <person name="Lin W."/>
        </authorList>
    </citation>
    <scope>NUCLEOTIDE SEQUENCE [LARGE SCALE GENOMIC DNA]</scope>
    <source>
        <strain evidence="15 16">HCH-1</strain>
    </source>
</reference>
<evidence type="ECO:0000313" key="16">
    <source>
        <dbReference type="Proteomes" id="UP000060487"/>
    </source>
</evidence>
<keyword evidence="9 13" id="KW-0460">Magnesium</keyword>
<evidence type="ECO:0000256" key="2">
    <source>
        <dbReference type="ARBA" id="ARBA00010207"/>
    </source>
</evidence>
<keyword evidence="11 13" id="KW-0030">Aminoacyl-tRNA synthetase</keyword>
<dbReference type="Pfam" id="PF01409">
    <property type="entry name" value="tRNA-synt_2d"/>
    <property type="match status" value="1"/>
</dbReference>
<gene>
    <name evidence="13 15" type="primary">pheS</name>
    <name evidence="15" type="ORF">ASN18_0758</name>
</gene>
<dbReference type="InterPro" id="IPR010978">
    <property type="entry name" value="tRNA-bd_arm"/>
</dbReference>
<comment type="similarity">
    <text evidence="2 13">Belongs to the class-II aminoacyl-tRNA synthetase family. Phe-tRNA synthetase alpha subunit type 1 subfamily.</text>
</comment>
<comment type="caution">
    <text evidence="15">The sequence shown here is derived from an EMBL/GenBank/DDBJ whole genome shotgun (WGS) entry which is preliminary data.</text>
</comment>
<dbReference type="SUPFAM" id="SSF46589">
    <property type="entry name" value="tRNA-binding arm"/>
    <property type="match status" value="1"/>
</dbReference>
<dbReference type="PANTHER" id="PTHR11538">
    <property type="entry name" value="PHENYLALANYL-TRNA SYNTHETASE"/>
    <property type="match status" value="1"/>
</dbReference>
<dbReference type="PANTHER" id="PTHR11538:SF41">
    <property type="entry name" value="PHENYLALANINE--TRNA LIGASE, MITOCHONDRIAL"/>
    <property type="match status" value="1"/>
</dbReference>
<evidence type="ECO:0000256" key="12">
    <source>
        <dbReference type="ARBA" id="ARBA00049255"/>
    </source>
</evidence>
<dbReference type="InterPro" id="IPR045864">
    <property type="entry name" value="aa-tRNA-synth_II/BPL/LPL"/>
</dbReference>
<dbReference type="InterPro" id="IPR004529">
    <property type="entry name" value="Phe-tRNA-synth_IIc_asu"/>
</dbReference>
<sequence length="343" mass="38764">MTATLETFSKELEAVTTTAALRELRSKYTGKKGILTEQLKKLPALAPHERAAFGKQINDDKVYIEERLKEYEKQLISKEIKAKLSSAPLDITLPGCYKKPGGRHPVTIVLAEITDIFVSMGFTIEEGPEVESDYYNFEALNIPRNHPARDMQDTFYIETTDDGQSGDNSFVLRTHTSPVQIRVMQDRRPPLRFIAPGKVYRCDSDISHSPMFHQVEGLVVDRNISFSNLKGLLEGFLKKVFGPEVPVRLRPSFFPFTEPSAEVDMGCYFCKGSGCRVCKGTGWIEIMGAGMVDPRVFRNVGYDTDTYSGFAFGMGIERIASLKYGIDDIRLYYEGDLRFLRQF</sequence>
<evidence type="ECO:0000256" key="3">
    <source>
        <dbReference type="ARBA" id="ARBA00011209"/>
    </source>
</evidence>
<dbReference type="EC" id="6.1.1.20" evidence="13"/>
<dbReference type="InterPro" id="IPR004188">
    <property type="entry name" value="Phe-tRNA_ligase_II_N"/>
</dbReference>
<keyword evidence="5 13" id="KW-0436">Ligase</keyword>
<organism evidence="15 16">
    <name type="scientific">Candidatus Magnetominusculus xianensis</name>
    <dbReference type="NCBI Taxonomy" id="1748249"/>
    <lineage>
        <taxon>Bacteria</taxon>
        <taxon>Pseudomonadati</taxon>
        <taxon>Nitrospirota</taxon>
        <taxon>Nitrospiria</taxon>
        <taxon>Nitrospirales</taxon>
        <taxon>Nitrospiraceae</taxon>
        <taxon>Candidatus Magnetominusculus</taxon>
    </lineage>
</organism>
<feature type="domain" description="Aminoacyl-transfer RNA synthetases class-II family profile" evidence="14">
    <location>
        <begin position="109"/>
        <end position="342"/>
    </location>
</feature>
<dbReference type="NCBIfam" id="TIGR00468">
    <property type="entry name" value="pheS"/>
    <property type="match status" value="1"/>
</dbReference>
<proteinExistence type="inferred from homology"/>